<dbReference type="GO" id="GO:0006412">
    <property type="term" value="P:translation"/>
    <property type="evidence" value="ECO:0007669"/>
    <property type="project" value="InterPro"/>
</dbReference>
<dbReference type="GO" id="GO:0005840">
    <property type="term" value="C:ribosome"/>
    <property type="evidence" value="ECO:0007669"/>
    <property type="project" value="UniProtKB-KW"/>
</dbReference>
<evidence type="ECO:0000256" key="4">
    <source>
        <dbReference type="ARBA" id="ARBA00035258"/>
    </source>
</evidence>
<dbReference type="GO" id="GO:1990904">
    <property type="term" value="C:ribonucleoprotein complex"/>
    <property type="evidence" value="ECO:0007669"/>
    <property type="project" value="UniProtKB-KW"/>
</dbReference>
<dbReference type="InterPro" id="IPR035987">
    <property type="entry name" value="Ribosomal_uS8_sf"/>
</dbReference>
<organism evidence="6 7">
    <name type="scientific">Candidatus Roizmanbacteria bacterium RIFCSPHIGHO2_12_FULL_33_9</name>
    <dbReference type="NCBI Taxonomy" id="1802045"/>
    <lineage>
        <taxon>Bacteria</taxon>
        <taxon>Candidatus Roizmaniibacteriota</taxon>
    </lineage>
</organism>
<sequence>MKGSYIDLLIRIKNGYMASKDSVMTPYSKIKEDILKILKKLGYIEDFVVDKKNKLDITVILAYENNKPLFTDVKIFSKPGRKFYIKSTEIKTDRSGITSKVLSTSKGVMTDIEAKKNKIGGELLFEIS</sequence>
<dbReference type="GO" id="GO:0005737">
    <property type="term" value="C:cytoplasm"/>
    <property type="evidence" value="ECO:0007669"/>
    <property type="project" value="UniProtKB-ARBA"/>
</dbReference>
<evidence type="ECO:0000313" key="6">
    <source>
        <dbReference type="EMBL" id="OGK31549.1"/>
    </source>
</evidence>
<dbReference type="GO" id="GO:0003735">
    <property type="term" value="F:structural constituent of ribosome"/>
    <property type="evidence" value="ECO:0007669"/>
    <property type="project" value="InterPro"/>
</dbReference>
<gene>
    <name evidence="6" type="ORF">A3F29_01155</name>
</gene>
<dbReference type="SUPFAM" id="SSF56047">
    <property type="entry name" value="Ribosomal protein S8"/>
    <property type="match status" value="1"/>
</dbReference>
<reference evidence="6 7" key="1">
    <citation type="journal article" date="2016" name="Nat. Commun.">
        <title>Thousands of microbial genomes shed light on interconnected biogeochemical processes in an aquifer system.</title>
        <authorList>
            <person name="Anantharaman K."/>
            <person name="Brown C.T."/>
            <person name="Hug L.A."/>
            <person name="Sharon I."/>
            <person name="Castelle C.J."/>
            <person name="Probst A.J."/>
            <person name="Thomas B.C."/>
            <person name="Singh A."/>
            <person name="Wilkins M.J."/>
            <person name="Karaoz U."/>
            <person name="Brodie E.L."/>
            <person name="Williams K.H."/>
            <person name="Hubbard S.S."/>
            <person name="Banfield J.F."/>
        </authorList>
    </citation>
    <scope>NUCLEOTIDE SEQUENCE [LARGE SCALE GENOMIC DNA]</scope>
</reference>
<comment type="caution">
    <text evidence="6">The sequence shown here is derived from an EMBL/GenBank/DDBJ whole genome shotgun (WGS) entry which is preliminary data.</text>
</comment>
<dbReference type="PANTHER" id="PTHR11758">
    <property type="entry name" value="40S RIBOSOMAL PROTEIN S15A"/>
    <property type="match status" value="1"/>
</dbReference>
<protein>
    <recommendedName>
        <fullName evidence="4">Small ribosomal subunit protein uS8</fullName>
    </recommendedName>
    <alternativeName>
        <fullName evidence="5">30S ribosomal protein S8</fullName>
    </alternativeName>
</protein>
<dbReference type="Gene3D" id="3.30.1490.10">
    <property type="match status" value="1"/>
</dbReference>
<evidence type="ECO:0000256" key="2">
    <source>
        <dbReference type="ARBA" id="ARBA00022980"/>
    </source>
</evidence>
<name>A0A1F7HK27_9BACT</name>
<evidence type="ECO:0000313" key="7">
    <source>
        <dbReference type="Proteomes" id="UP000177199"/>
    </source>
</evidence>
<evidence type="ECO:0000256" key="5">
    <source>
        <dbReference type="ARBA" id="ARBA00035525"/>
    </source>
</evidence>
<evidence type="ECO:0000256" key="1">
    <source>
        <dbReference type="ARBA" id="ARBA00006471"/>
    </source>
</evidence>
<accession>A0A1F7HK27</accession>
<proteinExistence type="inferred from homology"/>
<dbReference type="Gene3D" id="3.30.1370.30">
    <property type="match status" value="1"/>
</dbReference>
<dbReference type="Proteomes" id="UP000177199">
    <property type="component" value="Unassembled WGS sequence"/>
</dbReference>
<evidence type="ECO:0000256" key="3">
    <source>
        <dbReference type="ARBA" id="ARBA00023274"/>
    </source>
</evidence>
<dbReference type="Pfam" id="PF00410">
    <property type="entry name" value="Ribosomal_S8"/>
    <property type="match status" value="1"/>
</dbReference>
<dbReference type="FunFam" id="3.30.1490.10:FF:000001">
    <property type="entry name" value="30S ribosomal protein S8"/>
    <property type="match status" value="1"/>
</dbReference>
<keyword evidence="2 6" id="KW-0689">Ribosomal protein</keyword>
<dbReference type="InterPro" id="IPR000630">
    <property type="entry name" value="Ribosomal_uS8"/>
</dbReference>
<comment type="similarity">
    <text evidence="1">Belongs to the universal ribosomal protein uS8 family.</text>
</comment>
<dbReference type="AlphaFoldDB" id="A0A1F7HK27"/>
<dbReference type="EMBL" id="MFZV01000003">
    <property type="protein sequence ID" value="OGK31549.1"/>
    <property type="molecule type" value="Genomic_DNA"/>
</dbReference>
<keyword evidence="3" id="KW-0687">Ribonucleoprotein</keyword>